<accession>S5TMK3</accession>
<proteinExistence type="inferred from homology"/>
<evidence type="ECO:0000256" key="2">
    <source>
        <dbReference type="ARBA" id="ARBA00022676"/>
    </source>
</evidence>
<feature type="domain" description="Erythromycin biosynthesis protein CIII-like N-terminal" evidence="6">
    <location>
        <begin position="22"/>
        <end position="254"/>
    </location>
</feature>
<dbReference type="GO" id="GO:0008194">
    <property type="term" value="F:UDP-glycosyltransferase activity"/>
    <property type="evidence" value="ECO:0007669"/>
    <property type="project" value="InterPro"/>
</dbReference>
<evidence type="ECO:0000256" key="1">
    <source>
        <dbReference type="ARBA" id="ARBA00006962"/>
    </source>
</evidence>
<keyword evidence="7" id="KW-0413">Isomerase</keyword>
<protein>
    <submittedName>
        <fullName evidence="7">UDP-glucose 4-epimerase</fullName>
        <ecNumber evidence="7">5.1.3.2</ecNumber>
    </submittedName>
</protein>
<dbReference type="InterPro" id="IPR050426">
    <property type="entry name" value="Glycosyltransferase_28"/>
</dbReference>
<dbReference type="SUPFAM" id="SSF53756">
    <property type="entry name" value="UDP-Glycosyltransferase/glycogen phosphorylase"/>
    <property type="match status" value="1"/>
</dbReference>
<dbReference type="AlphaFoldDB" id="S5TMK3"/>
<dbReference type="GO" id="GO:0016758">
    <property type="term" value="F:hexosyltransferase activity"/>
    <property type="evidence" value="ECO:0007669"/>
    <property type="project" value="UniProtKB-ARBA"/>
</dbReference>
<dbReference type="NCBIfam" id="TIGR04516">
    <property type="entry name" value="glycosyl_450act"/>
    <property type="match status" value="1"/>
</dbReference>
<dbReference type="Gene3D" id="3.40.50.2000">
    <property type="entry name" value="Glycogen Phosphorylase B"/>
    <property type="match status" value="2"/>
</dbReference>
<evidence type="ECO:0000256" key="3">
    <source>
        <dbReference type="ARBA" id="ARBA00022679"/>
    </source>
</evidence>
<dbReference type="Pfam" id="PF06722">
    <property type="entry name" value="EryCIII-like_C"/>
    <property type="match status" value="1"/>
</dbReference>
<dbReference type="InterPro" id="IPR010610">
    <property type="entry name" value="EryCIII-like_C"/>
</dbReference>
<name>S5TMK3_9BACT</name>
<dbReference type="CDD" id="cd03784">
    <property type="entry name" value="GT1_Gtf-like"/>
    <property type="match status" value="1"/>
</dbReference>
<dbReference type="EC" id="5.1.3.2" evidence="7"/>
<dbReference type="GO" id="GO:0017000">
    <property type="term" value="P:antibiotic biosynthetic process"/>
    <property type="evidence" value="ECO:0007669"/>
    <property type="project" value="UniProtKB-KW"/>
</dbReference>
<keyword evidence="3" id="KW-0808">Transferase</keyword>
<dbReference type="FunFam" id="3.40.50.2000:FF:000072">
    <property type="entry name" value="Glycosyl transferase"/>
    <property type="match status" value="1"/>
</dbReference>
<dbReference type="GO" id="GO:0003978">
    <property type="term" value="F:UDP-glucose 4-epimerase activity"/>
    <property type="evidence" value="ECO:0007669"/>
    <property type="project" value="UniProtKB-EC"/>
</dbReference>
<comment type="similarity">
    <text evidence="1">Belongs to the glycosyltransferase 28 family.</text>
</comment>
<evidence type="ECO:0000313" key="7">
    <source>
        <dbReference type="EMBL" id="AGS49618.1"/>
    </source>
</evidence>
<dbReference type="InterPro" id="IPR030953">
    <property type="entry name" value="Glycosyl_450act"/>
</dbReference>
<evidence type="ECO:0000259" key="6">
    <source>
        <dbReference type="Pfam" id="PF21036"/>
    </source>
</evidence>
<keyword evidence="4" id="KW-0045">Antibiotic biosynthesis</keyword>
<dbReference type="Pfam" id="PF21036">
    <property type="entry name" value="EryCIII-like_N"/>
    <property type="match status" value="1"/>
</dbReference>
<keyword evidence="2" id="KW-0328">Glycosyltransferase</keyword>
<organism evidence="7">
    <name type="scientific">uncultured bacterium esnapd12</name>
    <dbReference type="NCBI Taxonomy" id="1366592"/>
    <lineage>
        <taxon>Bacteria</taxon>
        <taxon>environmental samples</taxon>
    </lineage>
</organism>
<dbReference type="InterPro" id="IPR002213">
    <property type="entry name" value="UDP_glucos_trans"/>
</dbReference>
<sequence>MRVLLTSFAHRTHFQGLVPLAWALRTAGHDVRVASQPALTDAIVGAGLTAVPVGSDHRLFDISPEAAAEVHRYSTGLDFFGRAAELRSWQFLLGMEQTTARWVHPVVNNRSFVAELVDFAQQWRPDLVLWEPFTFAGALAARACGAAHARLLWGSDLSGWFRGQFLARRAEQPPNARPDPLGSWLAELAAQFGLAFSEDLAVGQWSIDQLPASFRLETGLETVTVRHVPYNGTSVVPDWLKKGGGPRRVCVTGGFSGLGLSADPGQFARTVATLARFDGEVVVTGSGLSDAAVPDNVRLVDFVPMNVLLASCAAVIHHGGAGTWATALHHGVPQISVAHEWDCMLRGQQTAMLGAGLFLRPDEVDAELLADALTQVVDDPAYAENAGKLRREAMADPPPRDVIPRLEELMHRHAG</sequence>
<dbReference type="PANTHER" id="PTHR48050">
    <property type="entry name" value="STEROL 3-BETA-GLUCOSYLTRANSFERASE"/>
    <property type="match status" value="1"/>
</dbReference>
<evidence type="ECO:0000259" key="5">
    <source>
        <dbReference type="Pfam" id="PF06722"/>
    </source>
</evidence>
<dbReference type="PANTHER" id="PTHR48050:SF13">
    <property type="entry name" value="STEROL 3-BETA-GLUCOSYLTRANSFERASE UGT80A2"/>
    <property type="match status" value="1"/>
</dbReference>
<feature type="domain" description="Erythromycin biosynthesis protein CIII-like C-terminal" evidence="5">
    <location>
        <begin position="269"/>
        <end position="409"/>
    </location>
</feature>
<dbReference type="InterPro" id="IPR048284">
    <property type="entry name" value="EryCIII-like_N"/>
</dbReference>
<evidence type="ECO:0000256" key="4">
    <source>
        <dbReference type="ARBA" id="ARBA00023194"/>
    </source>
</evidence>
<reference evidence="7" key="1">
    <citation type="journal article" date="2013" name="Proc. Natl. Acad. Sci. U.S.A.">
        <title>Mapping gene clusters within arrayed metagenomic libraries to expand the structural diversity of biomedically relevant natural products.</title>
        <authorList>
            <person name="Owen J.G."/>
            <person name="Reddy B.V."/>
            <person name="Ternei M.A."/>
            <person name="Charlop-Powers Z."/>
            <person name="Calle P.Y."/>
            <person name="Kim J.H."/>
            <person name="Brady S.F."/>
        </authorList>
    </citation>
    <scope>NUCLEOTIDE SEQUENCE</scope>
</reference>
<dbReference type="EMBL" id="KF264551">
    <property type="protein sequence ID" value="AGS49618.1"/>
    <property type="molecule type" value="Genomic_DNA"/>
</dbReference>